<dbReference type="InterPro" id="IPR037294">
    <property type="entry name" value="ABC_BtuC-like"/>
</dbReference>
<feature type="transmembrane region" description="Helical" evidence="9">
    <location>
        <begin position="6"/>
        <end position="25"/>
    </location>
</feature>
<comment type="caution">
    <text evidence="11">The sequence shown here is derived from an EMBL/GenBank/DDBJ whole genome shotgun (WGS) entry which is preliminary data.</text>
</comment>
<evidence type="ECO:0000256" key="9">
    <source>
        <dbReference type="SAM" id="Phobius"/>
    </source>
</evidence>
<proteinExistence type="inferred from homology"/>
<dbReference type="Pfam" id="PF00950">
    <property type="entry name" value="ABC-3"/>
    <property type="match status" value="1"/>
</dbReference>
<reference evidence="11 13" key="1">
    <citation type="submission" date="2015-01" db="EMBL/GenBank/DDBJ databases">
        <title>Genome sequences of high lactate-tolerant strain Salinicoccus roseus W12 with industrial interest.</title>
        <authorList>
            <person name="Wang H."/>
            <person name="Yu B."/>
        </authorList>
    </citation>
    <scope>NUCLEOTIDE SEQUENCE [LARGE SCALE GENOMIC DNA]</scope>
    <source>
        <strain evidence="11 13">W12</strain>
    </source>
</reference>
<dbReference type="SUPFAM" id="SSF46785">
    <property type="entry name" value="Winged helix' DNA-binding domain"/>
    <property type="match status" value="1"/>
</dbReference>
<dbReference type="PANTHER" id="PTHR30477:SF8">
    <property type="entry name" value="METAL TRANSPORT SYSTEM MEMBRANE PROTEIN CT_070-RELATED"/>
    <property type="match status" value="1"/>
</dbReference>
<feature type="transmembrane region" description="Helical" evidence="9">
    <location>
        <begin position="259"/>
        <end position="281"/>
    </location>
</feature>
<evidence type="ECO:0000313" key="12">
    <source>
        <dbReference type="EMBL" id="MDB0579903.1"/>
    </source>
</evidence>
<evidence type="ECO:0000256" key="7">
    <source>
        <dbReference type="ARBA" id="ARBA00023136"/>
    </source>
</evidence>
<dbReference type="InterPro" id="IPR038723">
    <property type="entry name" value="ArnR1-like_HTH"/>
</dbReference>
<accession>A0A0C2DMC0</accession>
<evidence type="ECO:0000313" key="14">
    <source>
        <dbReference type="Proteomes" id="UP000527860"/>
    </source>
</evidence>
<gene>
    <name evidence="12" type="ORF">F7P68_0005140</name>
    <name evidence="11" type="ORF">SN16_03815</name>
</gene>
<evidence type="ECO:0000313" key="13">
    <source>
        <dbReference type="Proteomes" id="UP000031546"/>
    </source>
</evidence>
<keyword evidence="3 8" id="KW-0813">Transport</keyword>
<evidence type="ECO:0000256" key="4">
    <source>
        <dbReference type="ARBA" id="ARBA00022475"/>
    </source>
</evidence>
<dbReference type="Proteomes" id="UP000031546">
    <property type="component" value="Unassembled WGS sequence"/>
</dbReference>
<evidence type="ECO:0000256" key="1">
    <source>
        <dbReference type="ARBA" id="ARBA00004651"/>
    </source>
</evidence>
<evidence type="ECO:0000256" key="2">
    <source>
        <dbReference type="ARBA" id="ARBA00008034"/>
    </source>
</evidence>
<dbReference type="RefSeq" id="WP_040105302.1">
    <property type="nucleotide sequence ID" value="NZ_JABEVU030000001.1"/>
</dbReference>
<dbReference type="Gene3D" id="1.10.10.10">
    <property type="entry name" value="Winged helix-like DNA-binding domain superfamily/Winged helix DNA-binding domain"/>
    <property type="match status" value="1"/>
</dbReference>
<keyword evidence="7 9" id="KW-0472">Membrane</keyword>
<dbReference type="Pfam" id="PF14947">
    <property type="entry name" value="HTH_45"/>
    <property type="match status" value="1"/>
</dbReference>
<dbReference type="GO" id="GO:0055085">
    <property type="term" value="P:transmembrane transport"/>
    <property type="evidence" value="ECO:0007669"/>
    <property type="project" value="InterPro"/>
</dbReference>
<reference evidence="12" key="2">
    <citation type="submission" date="2020-04" db="EMBL/GenBank/DDBJ databases">
        <authorList>
            <person name="Tanveer F."/>
            <person name="Xie Y."/>
            <person name="Shinwari Z.K."/>
        </authorList>
    </citation>
    <scope>NUCLEOTIDE SEQUENCE</scope>
    <source>
        <strain evidence="12">MOSEL-ME25</strain>
    </source>
</reference>
<keyword evidence="4" id="KW-1003">Cell membrane</keyword>
<dbReference type="InterPro" id="IPR036388">
    <property type="entry name" value="WH-like_DNA-bd_sf"/>
</dbReference>
<dbReference type="GO" id="GO:0043190">
    <property type="term" value="C:ATP-binding cassette (ABC) transporter complex"/>
    <property type="evidence" value="ECO:0007669"/>
    <property type="project" value="InterPro"/>
</dbReference>
<protein>
    <submittedName>
        <fullName evidence="11">Metal ABC transporter permease</fullName>
    </submittedName>
</protein>
<dbReference type="GeneID" id="77844668"/>
<dbReference type="EMBL" id="JXII01000003">
    <property type="protein sequence ID" value="KIH71178.1"/>
    <property type="molecule type" value="Genomic_DNA"/>
</dbReference>
<feature type="transmembrane region" description="Helical" evidence="9">
    <location>
        <begin position="200"/>
        <end position="221"/>
    </location>
</feature>
<dbReference type="SUPFAM" id="SSF81345">
    <property type="entry name" value="ABC transporter involved in vitamin B12 uptake, BtuC"/>
    <property type="match status" value="1"/>
</dbReference>
<evidence type="ECO:0000256" key="3">
    <source>
        <dbReference type="ARBA" id="ARBA00022448"/>
    </source>
</evidence>
<feature type="transmembrane region" description="Helical" evidence="9">
    <location>
        <begin position="57"/>
        <end position="76"/>
    </location>
</feature>
<feature type="transmembrane region" description="Helical" evidence="9">
    <location>
        <begin position="171"/>
        <end position="194"/>
    </location>
</feature>
<feature type="transmembrane region" description="Helical" evidence="9">
    <location>
        <begin position="88"/>
        <end position="108"/>
    </location>
</feature>
<dbReference type="Gene3D" id="1.10.3470.10">
    <property type="entry name" value="ABC transporter involved in vitamin B12 uptake, BtuC"/>
    <property type="match status" value="1"/>
</dbReference>
<feature type="transmembrane region" description="Helical" evidence="9">
    <location>
        <begin position="228"/>
        <end position="247"/>
    </location>
</feature>
<keyword evidence="14" id="KW-1185">Reference proteome</keyword>
<comment type="subcellular location">
    <subcellularLocation>
        <location evidence="1 8">Cell membrane</location>
        <topology evidence="1 8">Multi-pass membrane protein</topology>
    </subcellularLocation>
</comment>
<sequence length="369" mass="41690">MMIEVLFVLIVTAMATSLLGVFLVLRGMAMVTDAISHTILLGIVLAFFITNDIRSPWLIIAASLVGVLTVYIIELVSQTRLIRQDAAIGFVFTALFAVAIILVSKYAGDVHLDLDVVLMGEVIFAPFNRIEIFGLSIPNALWQLSIILLINIAFVLLFYKELKITSFDPKFAYIAGFSVAFIHYALMTLVSVTAVAAFDAVGSILVINFFVAPALTAYLLVRRLGTMIMLALSFAVLNSVAGYYTSLYFDLSVAGTTSFIALITFMIVFLFNSNGWVSSFVQKTRQKKQFNRAMILMLLNEKSHESLTQEEIMSHFNLTPKRFNRHIDHLLMNEYIEKHNKNYRLTQRGVEFTHYTRIKYELPEMNDHY</sequence>
<dbReference type="AlphaFoldDB" id="A0A0C2DMC0"/>
<dbReference type="EMBL" id="JABEVU030000001">
    <property type="protein sequence ID" value="MDB0579903.1"/>
    <property type="molecule type" value="Genomic_DNA"/>
</dbReference>
<keyword evidence="5 8" id="KW-0812">Transmembrane</keyword>
<keyword evidence="6 9" id="KW-1133">Transmembrane helix</keyword>
<evidence type="ECO:0000256" key="6">
    <source>
        <dbReference type="ARBA" id="ARBA00022989"/>
    </source>
</evidence>
<dbReference type="InterPro" id="IPR001626">
    <property type="entry name" value="ABC_TroCD"/>
</dbReference>
<organism evidence="11 13">
    <name type="scientific">Salinicoccus roseus</name>
    <dbReference type="NCBI Taxonomy" id="45670"/>
    <lineage>
        <taxon>Bacteria</taxon>
        <taxon>Bacillati</taxon>
        <taxon>Bacillota</taxon>
        <taxon>Bacilli</taxon>
        <taxon>Bacillales</taxon>
        <taxon>Staphylococcaceae</taxon>
        <taxon>Salinicoccus</taxon>
    </lineage>
</organism>
<evidence type="ECO:0000256" key="5">
    <source>
        <dbReference type="ARBA" id="ARBA00022692"/>
    </source>
</evidence>
<dbReference type="GO" id="GO:0010043">
    <property type="term" value="P:response to zinc ion"/>
    <property type="evidence" value="ECO:0007669"/>
    <property type="project" value="TreeGrafter"/>
</dbReference>
<evidence type="ECO:0000259" key="10">
    <source>
        <dbReference type="Pfam" id="PF14947"/>
    </source>
</evidence>
<dbReference type="CDD" id="cd06550">
    <property type="entry name" value="TM_ABC_iron-siderophores_like"/>
    <property type="match status" value="1"/>
</dbReference>
<dbReference type="Proteomes" id="UP000527860">
    <property type="component" value="Unassembled WGS sequence"/>
</dbReference>
<dbReference type="STRING" id="45670.SN16_03815"/>
<feature type="transmembrane region" description="Helical" evidence="9">
    <location>
        <begin position="34"/>
        <end position="51"/>
    </location>
</feature>
<dbReference type="InterPro" id="IPR036390">
    <property type="entry name" value="WH_DNA-bd_sf"/>
</dbReference>
<evidence type="ECO:0000313" key="11">
    <source>
        <dbReference type="EMBL" id="KIH71178.1"/>
    </source>
</evidence>
<evidence type="ECO:0000256" key="8">
    <source>
        <dbReference type="RuleBase" id="RU003943"/>
    </source>
</evidence>
<feature type="transmembrane region" description="Helical" evidence="9">
    <location>
        <begin position="140"/>
        <end position="159"/>
    </location>
</feature>
<comment type="similarity">
    <text evidence="2 8">Belongs to the ABC-3 integral membrane protein family.</text>
</comment>
<dbReference type="PANTHER" id="PTHR30477">
    <property type="entry name" value="ABC-TRANSPORTER METAL-BINDING PROTEIN"/>
    <property type="match status" value="1"/>
</dbReference>
<reference evidence="12" key="3">
    <citation type="submission" date="2022-12" db="EMBL/GenBank/DDBJ databases">
        <title>Genome analysis and biological profiling of marine Salinicoccus roseus MOSEL-ME25.</title>
        <authorList>
            <person name="Mirza F.T."/>
            <person name="Xie Y."/>
            <person name="Shinwari Z.K."/>
        </authorList>
    </citation>
    <scope>NUCLEOTIDE SEQUENCE</scope>
    <source>
        <strain evidence="12">MOSEL-ME25</strain>
    </source>
</reference>
<feature type="domain" description="ArnR1-like winged helix-turn-helix" evidence="10">
    <location>
        <begin position="296"/>
        <end position="353"/>
    </location>
</feature>
<name>A0A0C2DMC0_9STAP</name>